<name>A0A9P7HU81_9HYPO</name>
<gene>
    <name evidence="2" type="ORF">H9Q72_005365</name>
</gene>
<comment type="caution">
    <text evidence="2">The sequence shown here is derived from an EMBL/GenBank/DDBJ whole genome shotgun (WGS) entry which is preliminary data.</text>
</comment>
<protein>
    <submittedName>
        <fullName evidence="2">Uncharacterized protein</fullName>
    </submittedName>
</protein>
<feature type="compositionally biased region" description="Polar residues" evidence="1">
    <location>
        <begin position="190"/>
        <end position="200"/>
    </location>
</feature>
<feature type="region of interest" description="Disordered" evidence="1">
    <location>
        <begin position="1"/>
        <end position="47"/>
    </location>
</feature>
<dbReference type="EMBL" id="JADFTT010000151">
    <property type="protein sequence ID" value="KAG5766598.1"/>
    <property type="molecule type" value="Genomic_DNA"/>
</dbReference>
<dbReference type="AlphaFoldDB" id="A0A9P7HU81"/>
<evidence type="ECO:0000256" key="1">
    <source>
        <dbReference type="SAM" id="MobiDB-lite"/>
    </source>
</evidence>
<feature type="compositionally biased region" description="Basic residues" evidence="1">
    <location>
        <begin position="1"/>
        <end position="12"/>
    </location>
</feature>
<reference evidence="2" key="1">
    <citation type="journal article" date="2020" name="bioRxiv">
        <title>Historical genomics reveals the evolutionary mechanisms behind multiple outbreaks of the host-specific coffee wilt pathogen Fusarium xylarioides.</title>
        <authorList>
            <person name="Peck D."/>
            <person name="Nowell R.W."/>
            <person name="Flood J."/>
            <person name="Ryan M.J."/>
            <person name="Barraclough T.G."/>
        </authorList>
    </citation>
    <scope>NUCLEOTIDE SEQUENCE</scope>
    <source>
        <strain evidence="2">IMI 127659i</strain>
    </source>
</reference>
<evidence type="ECO:0000313" key="2">
    <source>
        <dbReference type="EMBL" id="KAG5766598.1"/>
    </source>
</evidence>
<sequence>MPRSNRNRRQQRDRRPDYQRHRPQRQDSTRATENNQDNVGVLSPPLNISYESELREYTTEQGPILELADLHPNPSVPENRFCSMRPGSGVWGVSDEEMDILHHFRQMRMRGPGREIIYQFSYRDDEAVATAKQDGCPVRITSSIGRRPRDDVDRGLARDMVEHGASPPEEHAIRMGRPTQPVIDGPSSHPPQASRSSRQDALSPRTPLRQVKKEELE</sequence>
<feature type="compositionally biased region" description="Basic and acidic residues" evidence="1">
    <location>
        <begin position="13"/>
        <end position="30"/>
    </location>
</feature>
<dbReference type="Proteomes" id="UP000750502">
    <property type="component" value="Unassembled WGS sequence"/>
</dbReference>
<reference evidence="2" key="2">
    <citation type="submission" date="2020-10" db="EMBL/GenBank/DDBJ databases">
        <authorList>
            <person name="Peck L.D."/>
            <person name="Nowell R.W."/>
            <person name="Flood J."/>
            <person name="Ryan M.J."/>
            <person name="Barraclough T.G."/>
        </authorList>
    </citation>
    <scope>NUCLEOTIDE SEQUENCE</scope>
    <source>
        <strain evidence="2">IMI 127659i</strain>
    </source>
</reference>
<dbReference type="OrthoDB" id="5089620at2759"/>
<evidence type="ECO:0000313" key="3">
    <source>
        <dbReference type="Proteomes" id="UP000750502"/>
    </source>
</evidence>
<feature type="region of interest" description="Disordered" evidence="1">
    <location>
        <begin position="160"/>
        <end position="217"/>
    </location>
</feature>
<feature type="compositionally biased region" description="Basic and acidic residues" evidence="1">
    <location>
        <begin position="160"/>
        <end position="173"/>
    </location>
</feature>
<proteinExistence type="predicted"/>
<keyword evidence="3" id="KW-1185">Reference proteome</keyword>
<organism evidence="2 3">
    <name type="scientific">Fusarium xylarioides</name>
    <dbReference type="NCBI Taxonomy" id="221167"/>
    <lineage>
        <taxon>Eukaryota</taxon>
        <taxon>Fungi</taxon>
        <taxon>Dikarya</taxon>
        <taxon>Ascomycota</taxon>
        <taxon>Pezizomycotina</taxon>
        <taxon>Sordariomycetes</taxon>
        <taxon>Hypocreomycetidae</taxon>
        <taxon>Hypocreales</taxon>
        <taxon>Nectriaceae</taxon>
        <taxon>Fusarium</taxon>
        <taxon>Fusarium fujikuroi species complex</taxon>
    </lineage>
</organism>
<accession>A0A9P7HU81</accession>